<dbReference type="Pfam" id="PF05425">
    <property type="entry name" value="CopD"/>
    <property type="match status" value="1"/>
</dbReference>
<dbReference type="PANTHER" id="PTHR34820:SF4">
    <property type="entry name" value="INNER MEMBRANE PROTEIN YEBZ"/>
    <property type="match status" value="1"/>
</dbReference>
<keyword evidence="5 6" id="KW-0472">Membrane</keyword>
<keyword evidence="9" id="KW-1185">Reference proteome</keyword>
<sequence length="310" mass="31827">MGVDIAILLKVVTVPLYLFAAVAAGANMAVFWLADARSPWAVGQLPSLRRWAAGGALLALSASVAALCAEAAEMAEVPLSEAMPAVATMLASTHYGLAWSIGAGALVVAAVLPLLLRARGGGTIAFGALAVFWYSRSMVSHASGNGDASLPVLVDWLHLVLVSVWLGAVVIAALVALASRRDVQEKDRRERAAYVAALSASATIALVGIVITGLASGWHNLRSLDDLLGTPYGNALLAKLALVAVAVLLGGVNRFIVMPPWILSEGAGRPAAATLPRRFRLVLQIEATILIAALAMAVVLAATPPPGAAT</sequence>
<evidence type="ECO:0000256" key="4">
    <source>
        <dbReference type="ARBA" id="ARBA00022989"/>
    </source>
</evidence>
<dbReference type="Proteomes" id="UP001206126">
    <property type="component" value="Unassembled WGS sequence"/>
</dbReference>
<name>A0ABT2D4S1_9BURK</name>
<keyword evidence="4 6" id="KW-1133">Transmembrane helix</keyword>
<feature type="transmembrane region" description="Helical" evidence="6">
    <location>
        <begin position="16"/>
        <end position="34"/>
    </location>
</feature>
<feature type="transmembrane region" description="Helical" evidence="6">
    <location>
        <begin position="156"/>
        <end position="179"/>
    </location>
</feature>
<evidence type="ECO:0000259" key="7">
    <source>
        <dbReference type="Pfam" id="PF05425"/>
    </source>
</evidence>
<evidence type="ECO:0000313" key="8">
    <source>
        <dbReference type="EMBL" id="MCS0806308.1"/>
    </source>
</evidence>
<feature type="transmembrane region" description="Helical" evidence="6">
    <location>
        <begin position="235"/>
        <end position="257"/>
    </location>
</feature>
<reference evidence="8 9" key="1">
    <citation type="submission" date="2022-08" db="EMBL/GenBank/DDBJ databases">
        <title>Reclassification of Massilia species as members of the genera Telluria, Duganella, Pseudoduganella, Mokoshia gen. nov. and Zemynaea gen. nov. using orthogonal and non-orthogonal genome-based approaches.</title>
        <authorList>
            <person name="Bowman J.P."/>
        </authorList>
    </citation>
    <scope>NUCLEOTIDE SEQUENCE [LARGE SCALE GENOMIC DNA]</scope>
    <source>
        <strain evidence="8 9">JCM 31605</strain>
    </source>
</reference>
<comment type="caution">
    <text evidence="8">The sequence shown here is derived from an EMBL/GenBank/DDBJ whole genome shotgun (WGS) entry which is preliminary data.</text>
</comment>
<dbReference type="InterPro" id="IPR032694">
    <property type="entry name" value="CopC/D"/>
</dbReference>
<protein>
    <submittedName>
        <fullName evidence="8">CopD family protein</fullName>
    </submittedName>
</protein>
<proteinExistence type="predicted"/>
<evidence type="ECO:0000256" key="1">
    <source>
        <dbReference type="ARBA" id="ARBA00004651"/>
    </source>
</evidence>
<accession>A0ABT2D4S1</accession>
<feature type="domain" description="Copper resistance protein D" evidence="7">
    <location>
        <begin position="197"/>
        <end position="300"/>
    </location>
</feature>
<evidence type="ECO:0000256" key="3">
    <source>
        <dbReference type="ARBA" id="ARBA00022692"/>
    </source>
</evidence>
<evidence type="ECO:0000256" key="5">
    <source>
        <dbReference type="ARBA" id="ARBA00023136"/>
    </source>
</evidence>
<evidence type="ECO:0000256" key="2">
    <source>
        <dbReference type="ARBA" id="ARBA00022475"/>
    </source>
</evidence>
<dbReference type="EMBL" id="JANUHB010000001">
    <property type="protein sequence ID" value="MCS0806308.1"/>
    <property type="molecule type" value="Genomic_DNA"/>
</dbReference>
<feature type="transmembrane region" description="Helical" evidence="6">
    <location>
        <begin position="191"/>
        <end position="215"/>
    </location>
</feature>
<feature type="transmembrane region" description="Helical" evidence="6">
    <location>
        <begin position="278"/>
        <end position="302"/>
    </location>
</feature>
<keyword evidence="3 6" id="KW-0812">Transmembrane</keyword>
<feature type="transmembrane region" description="Helical" evidence="6">
    <location>
        <begin position="123"/>
        <end position="144"/>
    </location>
</feature>
<organism evidence="8 9">
    <name type="scientific">Massilia agilis</name>
    <dbReference type="NCBI Taxonomy" id="1811226"/>
    <lineage>
        <taxon>Bacteria</taxon>
        <taxon>Pseudomonadati</taxon>
        <taxon>Pseudomonadota</taxon>
        <taxon>Betaproteobacteria</taxon>
        <taxon>Burkholderiales</taxon>
        <taxon>Oxalobacteraceae</taxon>
        <taxon>Telluria group</taxon>
        <taxon>Massilia</taxon>
    </lineage>
</organism>
<feature type="transmembrane region" description="Helical" evidence="6">
    <location>
        <begin position="95"/>
        <end position="116"/>
    </location>
</feature>
<dbReference type="InterPro" id="IPR008457">
    <property type="entry name" value="Cu-R_CopD_dom"/>
</dbReference>
<dbReference type="PANTHER" id="PTHR34820">
    <property type="entry name" value="INNER MEMBRANE PROTEIN YEBZ"/>
    <property type="match status" value="1"/>
</dbReference>
<evidence type="ECO:0000313" key="9">
    <source>
        <dbReference type="Proteomes" id="UP001206126"/>
    </source>
</evidence>
<gene>
    <name evidence="8" type="ORF">NX774_00010</name>
</gene>
<evidence type="ECO:0000256" key="6">
    <source>
        <dbReference type="SAM" id="Phobius"/>
    </source>
</evidence>
<dbReference type="RefSeq" id="WP_258820096.1">
    <property type="nucleotide sequence ID" value="NZ_JANUHB010000001.1"/>
</dbReference>
<comment type="subcellular location">
    <subcellularLocation>
        <location evidence="1">Cell membrane</location>
        <topology evidence="1">Multi-pass membrane protein</topology>
    </subcellularLocation>
</comment>
<keyword evidence="2" id="KW-1003">Cell membrane</keyword>